<keyword evidence="3" id="KW-0645">Protease</keyword>
<dbReference type="Proteomes" id="UP001597389">
    <property type="component" value="Unassembled WGS sequence"/>
</dbReference>
<dbReference type="RefSeq" id="WP_377089065.1">
    <property type="nucleotide sequence ID" value="NZ_JBHSJL010000014.1"/>
</dbReference>
<evidence type="ECO:0000259" key="10">
    <source>
        <dbReference type="Pfam" id="PF05193"/>
    </source>
</evidence>
<comment type="caution">
    <text evidence="11">The sequence shown here is derived from an EMBL/GenBank/DDBJ whole genome shotgun (WGS) entry which is preliminary data.</text>
</comment>
<keyword evidence="7" id="KW-0482">Metalloprotease</keyword>
<dbReference type="InterPro" id="IPR011249">
    <property type="entry name" value="Metalloenz_LuxS/M16"/>
</dbReference>
<dbReference type="PROSITE" id="PS51257">
    <property type="entry name" value="PROKAR_LIPOPROTEIN"/>
    <property type="match status" value="1"/>
</dbReference>
<comment type="cofactor">
    <cofactor evidence="1">
        <name>Zn(2+)</name>
        <dbReference type="ChEBI" id="CHEBI:29105"/>
    </cofactor>
</comment>
<reference evidence="12" key="1">
    <citation type="journal article" date="2019" name="Int. J. Syst. Evol. Microbiol.">
        <title>The Global Catalogue of Microorganisms (GCM) 10K type strain sequencing project: providing services to taxonomists for standard genome sequencing and annotation.</title>
        <authorList>
            <consortium name="The Broad Institute Genomics Platform"/>
            <consortium name="The Broad Institute Genome Sequencing Center for Infectious Disease"/>
            <person name="Wu L."/>
            <person name="Ma J."/>
        </authorList>
    </citation>
    <scope>NUCLEOTIDE SEQUENCE [LARGE SCALE GENOMIC DNA]</scope>
    <source>
        <strain evidence="12">CCUG 57942</strain>
    </source>
</reference>
<evidence type="ECO:0000256" key="8">
    <source>
        <dbReference type="RuleBase" id="RU004447"/>
    </source>
</evidence>
<dbReference type="SUPFAM" id="SSF63411">
    <property type="entry name" value="LuxS/MPP-like metallohydrolase"/>
    <property type="match status" value="4"/>
</dbReference>
<dbReference type="Pfam" id="PF00675">
    <property type="entry name" value="Peptidase_M16"/>
    <property type="match status" value="1"/>
</dbReference>
<evidence type="ECO:0000256" key="5">
    <source>
        <dbReference type="ARBA" id="ARBA00022801"/>
    </source>
</evidence>
<comment type="similarity">
    <text evidence="2 8">Belongs to the peptidase M16 family.</text>
</comment>
<feature type="domain" description="Peptidase M16 N-terminal" evidence="9">
    <location>
        <begin position="82"/>
        <end position="196"/>
    </location>
</feature>
<dbReference type="InterPro" id="IPR011765">
    <property type="entry name" value="Pept_M16_N"/>
</dbReference>
<protein>
    <submittedName>
        <fullName evidence="11">M16 family metallopeptidase</fullName>
    </submittedName>
</protein>
<accession>A0ABW4Z962</accession>
<feature type="domain" description="Peptidase M16 C-terminal" evidence="10">
    <location>
        <begin position="238"/>
        <end position="417"/>
    </location>
</feature>
<dbReference type="InterPro" id="IPR007863">
    <property type="entry name" value="Peptidase_M16_C"/>
</dbReference>
<dbReference type="Pfam" id="PF05193">
    <property type="entry name" value="Peptidase_M16_C"/>
    <property type="match status" value="2"/>
</dbReference>
<dbReference type="InterPro" id="IPR050626">
    <property type="entry name" value="Peptidase_M16"/>
</dbReference>
<dbReference type="Gene3D" id="3.30.830.10">
    <property type="entry name" value="Metalloenzyme, LuxS/M16 peptidase-like"/>
    <property type="match status" value="4"/>
</dbReference>
<sequence length="964" mass="106132">MKNSVPLLTTIGIACIGGFVLAQKSSDTDPKKLVAAKADSSRAKGTARAWAHSQSDITVDPKIVYGSLENGMRYIICKSPLPPKRVSMRLHVDAGSLNEAENQRGVAHFLEHMVFNGTKHFPDASKLIPQMQRLGIAFGAHANAYTSFDETVYMLDLPNIDKSTLDLGFAVMGDFADGALLENKEIDEERGVIASEKISRDSVGLRMFEKQFAALFPKSLIPNRLPIGTDEVIANAPRERFVDFYTRFYTPEKMTFVYVGDLDVAEAEQRIADTFGPIKNPAKPGDKATLGNVETPSGFNTSVFTDKELTSTELSILHAKPHSYQTDSKAKRLESLKFSVANAIINRRFSRIAKEENTTITSGSASRSIFFRELELGSIDVTALNNNWQAALPVLENEFRRAKLYGFTQSEFKEVVAGIINAYEQAVKSAPTRKSDSIASSLVEHAHSDAVYSTPETDLEILKQNLATLTPKTVHETFVKFWNTEDIHLILTTQNAEDNAEEKLAALFKQQSSEKLEAPNDKEAAAFAYTQFGQAGKITQTSHIEDLDIHQWTFDNGIKVNFKQTDFDKNSISMIASFGSGKAGMPLSKPGLDTLAGAIFSAGGLGKHSSDDLRTILAGKNVGVGLSIGDSHFSLSGSTTPEDLELQCQLLTAYLTDPGFRPEAERQFKAMLPNLYAQLKHTEQGPMAEMSAWFAGNDPRFVFPTQEQAQTLSSEDVKSWLAPQLNQSALEISVVGDTTPEALKAALSSTLGALPKRSELQAIPMEQRTLTLPDTPAEKSFTFQSEIEKAIAIVLWKADDATDRDIKKIRRAGLLADILDERMRVELREKLGEAYSPFARASLSMTFKNQGMLMAYSPGKPANTTKVGDIIIKLAHTLAQEGATQDELDRVLKPRLGLLEKSLRQNSYWLGTVMDQSQTYPDKIEAARTRDADYANVTLEEINALAKKWCLKSNSARIAISPKK</sequence>
<evidence type="ECO:0000259" key="9">
    <source>
        <dbReference type="Pfam" id="PF00675"/>
    </source>
</evidence>
<name>A0ABW4Z962_9BACT</name>
<evidence type="ECO:0000256" key="2">
    <source>
        <dbReference type="ARBA" id="ARBA00007261"/>
    </source>
</evidence>
<dbReference type="PROSITE" id="PS00143">
    <property type="entry name" value="INSULINASE"/>
    <property type="match status" value="1"/>
</dbReference>
<evidence type="ECO:0000256" key="3">
    <source>
        <dbReference type="ARBA" id="ARBA00022670"/>
    </source>
</evidence>
<proteinExistence type="inferred from homology"/>
<organism evidence="11 12">
    <name type="scientific">Rubritalea tangerina</name>
    <dbReference type="NCBI Taxonomy" id="430798"/>
    <lineage>
        <taxon>Bacteria</taxon>
        <taxon>Pseudomonadati</taxon>
        <taxon>Verrucomicrobiota</taxon>
        <taxon>Verrucomicrobiia</taxon>
        <taxon>Verrucomicrobiales</taxon>
        <taxon>Rubritaleaceae</taxon>
        <taxon>Rubritalea</taxon>
    </lineage>
</organism>
<feature type="domain" description="Peptidase M16 C-terminal" evidence="10">
    <location>
        <begin position="712"/>
        <end position="892"/>
    </location>
</feature>
<dbReference type="EMBL" id="JBHUJB010000025">
    <property type="protein sequence ID" value="MFD2158478.1"/>
    <property type="molecule type" value="Genomic_DNA"/>
</dbReference>
<evidence type="ECO:0000256" key="4">
    <source>
        <dbReference type="ARBA" id="ARBA00022723"/>
    </source>
</evidence>
<evidence type="ECO:0000256" key="6">
    <source>
        <dbReference type="ARBA" id="ARBA00022833"/>
    </source>
</evidence>
<dbReference type="PANTHER" id="PTHR43690">
    <property type="entry name" value="NARDILYSIN"/>
    <property type="match status" value="1"/>
</dbReference>
<evidence type="ECO:0000256" key="7">
    <source>
        <dbReference type="ARBA" id="ARBA00023049"/>
    </source>
</evidence>
<dbReference type="PANTHER" id="PTHR43690:SF17">
    <property type="entry name" value="PROTEIN YHJJ"/>
    <property type="match status" value="1"/>
</dbReference>
<keyword evidence="6" id="KW-0862">Zinc</keyword>
<keyword evidence="12" id="KW-1185">Reference proteome</keyword>
<evidence type="ECO:0000313" key="11">
    <source>
        <dbReference type="EMBL" id="MFD2158478.1"/>
    </source>
</evidence>
<dbReference type="InterPro" id="IPR001431">
    <property type="entry name" value="Pept_M16_Zn_BS"/>
</dbReference>
<keyword evidence="4" id="KW-0479">Metal-binding</keyword>
<evidence type="ECO:0000256" key="1">
    <source>
        <dbReference type="ARBA" id="ARBA00001947"/>
    </source>
</evidence>
<gene>
    <name evidence="11" type="ORF">ACFSW8_06175</name>
</gene>
<keyword evidence="5" id="KW-0378">Hydrolase</keyword>
<evidence type="ECO:0000313" key="12">
    <source>
        <dbReference type="Proteomes" id="UP001597389"/>
    </source>
</evidence>